<evidence type="ECO:0000256" key="13">
    <source>
        <dbReference type="ARBA" id="ARBA00024209"/>
    </source>
</evidence>
<dbReference type="GO" id="GO:0061630">
    <property type="term" value="F:ubiquitin protein ligase activity"/>
    <property type="evidence" value="ECO:0007669"/>
    <property type="project" value="UniProtKB-EC"/>
</dbReference>
<keyword evidence="5" id="KW-0808">Transferase</keyword>
<evidence type="ECO:0000256" key="1">
    <source>
        <dbReference type="ARBA" id="ARBA00000900"/>
    </source>
</evidence>
<reference evidence="18 19" key="1">
    <citation type="submission" date="2021-09" db="EMBL/GenBank/DDBJ databases">
        <title>Genomic insights and catalytic innovation underlie evolution of tropane alkaloids biosynthesis.</title>
        <authorList>
            <person name="Wang Y.-J."/>
            <person name="Tian T."/>
            <person name="Huang J.-P."/>
            <person name="Huang S.-X."/>
        </authorList>
    </citation>
    <scope>NUCLEOTIDE SEQUENCE [LARGE SCALE GENOMIC DNA]</scope>
    <source>
        <strain evidence="18">KIB-2018</strain>
        <tissue evidence="18">Leaf</tissue>
    </source>
</reference>
<evidence type="ECO:0000256" key="14">
    <source>
        <dbReference type="PROSITE-ProRule" id="PRU00175"/>
    </source>
</evidence>
<keyword evidence="11 16" id="KW-1133">Transmembrane helix</keyword>
<evidence type="ECO:0000256" key="3">
    <source>
        <dbReference type="ARBA" id="ARBA00004906"/>
    </source>
</evidence>
<evidence type="ECO:0000259" key="17">
    <source>
        <dbReference type="PROSITE" id="PS50089"/>
    </source>
</evidence>
<dbReference type="EMBL" id="JAIWQS010000009">
    <property type="protein sequence ID" value="KAJ8756110.1"/>
    <property type="molecule type" value="Genomic_DNA"/>
</dbReference>
<keyword evidence="6 16" id="KW-0812">Transmembrane</keyword>
<dbReference type="SUPFAM" id="SSF57850">
    <property type="entry name" value="RING/U-box"/>
    <property type="match status" value="1"/>
</dbReference>
<keyword evidence="7" id="KW-0479">Metal-binding</keyword>
<dbReference type="Gene3D" id="3.30.40.10">
    <property type="entry name" value="Zinc/RING finger domain, C3HC4 (zinc finger)"/>
    <property type="match status" value="1"/>
</dbReference>
<evidence type="ECO:0000256" key="16">
    <source>
        <dbReference type="SAM" id="Phobius"/>
    </source>
</evidence>
<evidence type="ECO:0000256" key="8">
    <source>
        <dbReference type="ARBA" id="ARBA00022771"/>
    </source>
</evidence>
<comment type="catalytic activity">
    <reaction evidence="1">
        <text>S-ubiquitinyl-[E2 ubiquitin-conjugating enzyme]-L-cysteine + [acceptor protein]-L-lysine = [E2 ubiquitin-conjugating enzyme]-L-cysteine + N(6)-ubiquitinyl-[acceptor protein]-L-lysine.</text>
        <dbReference type="EC" id="2.3.2.27"/>
    </reaction>
</comment>
<evidence type="ECO:0000256" key="4">
    <source>
        <dbReference type="ARBA" id="ARBA00012483"/>
    </source>
</evidence>
<dbReference type="PROSITE" id="PS50089">
    <property type="entry name" value="ZF_RING_2"/>
    <property type="match status" value="1"/>
</dbReference>
<evidence type="ECO:0000256" key="6">
    <source>
        <dbReference type="ARBA" id="ARBA00022692"/>
    </source>
</evidence>
<gene>
    <name evidence="18" type="ORF">K2173_024657</name>
</gene>
<evidence type="ECO:0000256" key="11">
    <source>
        <dbReference type="ARBA" id="ARBA00022989"/>
    </source>
</evidence>
<dbReference type="SMART" id="SM00184">
    <property type="entry name" value="RING"/>
    <property type="match status" value="1"/>
</dbReference>
<evidence type="ECO:0000313" key="18">
    <source>
        <dbReference type="EMBL" id="KAJ8756110.1"/>
    </source>
</evidence>
<feature type="region of interest" description="Disordered" evidence="15">
    <location>
        <begin position="156"/>
        <end position="178"/>
    </location>
</feature>
<sequence length="287" mass="31198">MVGLNDSAVIETTGKIMVMAIILLFLVVIFVLFLHLYAKWFLWRTEEPPLPPPQQRGLRRVRFTFTPVDDPLHSALDPSVLGSLPMVILGSDEFKGGLDCAICLSEVEQGEKARLLPQCNHGFHIDCIDMWFLSNSTCPLCRNSVAPLSPIPGFYNSNDLEENNQSSEEISDSQFSVEPPSFPTNVLFQADRTQVGASVCGRGSGSDLEQGTSTQSVSSSLPSSSSLSASSSYSSSEVGPMPEVILVMEDAMQMSGSFEEEENKSPVPMPRLLVEEKGVLSSSSLDV</sequence>
<dbReference type="Proteomes" id="UP001159364">
    <property type="component" value="Linkage Group LG09"/>
</dbReference>
<keyword evidence="19" id="KW-1185">Reference proteome</keyword>
<feature type="compositionally biased region" description="Polar residues" evidence="15">
    <location>
        <begin position="156"/>
        <end position="176"/>
    </location>
</feature>
<keyword evidence="12 16" id="KW-0472">Membrane</keyword>
<evidence type="ECO:0000256" key="7">
    <source>
        <dbReference type="ARBA" id="ARBA00022723"/>
    </source>
</evidence>
<evidence type="ECO:0000256" key="9">
    <source>
        <dbReference type="ARBA" id="ARBA00022786"/>
    </source>
</evidence>
<feature type="transmembrane region" description="Helical" evidence="16">
    <location>
        <begin position="16"/>
        <end position="38"/>
    </location>
</feature>
<feature type="domain" description="RING-type" evidence="17">
    <location>
        <begin position="100"/>
        <end position="142"/>
    </location>
</feature>
<organism evidence="18 19">
    <name type="scientific">Erythroxylum novogranatense</name>
    <dbReference type="NCBI Taxonomy" id="1862640"/>
    <lineage>
        <taxon>Eukaryota</taxon>
        <taxon>Viridiplantae</taxon>
        <taxon>Streptophyta</taxon>
        <taxon>Embryophyta</taxon>
        <taxon>Tracheophyta</taxon>
        <taxon>Spermatophyta</taxon>
        <taxon>Magnoliopsida</taxon>
        <taxon>eudicotyledons</taxon>
        <taxon>Gunneridae</taxon>
        <taxon>Pentapetalae</taxon>
        <taxon>rosids</taxon>
        <taxon>fabids</taxon>
        <taxon>Malpighiales</taxon>
        <taxon>Erythroxylaceae</taxon>
        <taxon>Erythroxylum</taxon>
    </lineage>
</organism>
<dbReference type="Pfam" id="PF13639">
    <property type="entry name" value="zf-RING_2"/>
    <property type="match status" value="1"/>
</dbReference>
<protein>
    <recommendedName>
        <fullName evidence="4">RING-type E3 ubiquitin transferase</fullName>
        <ecNumber evidence="4">2.3.2.27</ecNumber>
    </recommendedName>
</protein>
<feature type="compositionally biased region" description="Low complexity" evidence="15">
    <location>
        <begin position="213"/>
        <end position="236"/>
    </location>
</feature>
<dbReference type="AlphaFoldDB" id="A0AAV8SVQ4"/>
<evidence type="ECO:0000256" key="12">
    <source>
        <dbReference type="ARBA" id="ARBA00023136"/>
    </source>
</evidence>
<name>A0AAV8SVQ4_9ROSI</name>
<evidence type="ECO:0000256" key="5">
    <source>
        <dbReference type="ARBA" id="ARBA00022679"/>
    </source>
</evidence>
<dbReference type="EC" id="2.3.2.27" evidence="4"/>
<keyword evidence="10" id="KW-0862">Zinc</keyword>
<dbReference type="CDD" id="cd16461">
    <property type="entry name" value="RING-H2_EL5-like"/>
    <property type="match status" value="1"/>
</dbReference>
<evidence type="ECO:0000256" key="2">
    <source>
        <dbReference type="ARBA" id="ARBA00004167"/>
    </source>
</evidence>
<dbReference type="PANTHER" id="PTHR45768">
    <property type="entry name" value="E3 UBIQUITIN-PROTEIN LIGASE RNF13-LIKE"/>
    <property type="match status" value="1"/>
</dbReference>
<keyword evidence="8 14" id="KW-0863">Zinc-finger</keyword>
<comment type="similarity">
    <text evidence="13">Belongs to the RING-type zinc finger family. ATL subfamily.</text>
</comment>
<keyword evidence="9" id="KW-0833">Ubl conjugation pathway</keyword>
<evidence type="ECO:0000313" key="19">
    <source>
        <dbReference type="Proteomes" id="UP001159364"/>
    </source>
</evidence>
<feature type="region of interest" description="Disordered" evidence="15">
    <location>
        <begin position="199"/>
        <end position="241"/>
    </location>
</feature>
<dbReference type="PANTHER" id="PTHR45768:SF34">
    <property type="entry name" value="RING-H2 FINGER PROTEIN ATL64"/>
    <property type="match status" value="1"/>
</dbReference>
<dbReference type="InterPro" id="IPR013083">
    <property type="entry name" value="Znf_RING/FYVE/PHD"/>
</dbReference>
<dbReference type="GO" id="GO:0008270">
    <property type="term" value="F:zinc ion binding"/>
    <property type="evidence" value="ECO:0007669"/>
    <property type="project" value="UniProtKB-KW"/>
</dbReference>
<proteinExistence type="inferred from homology"/>
<accession>A0AAV8SVQ4</accession>
<dbReference type="InterPro" id="IPR001841">
    <property type="entry name" value="Znf_RING"/>
</dbReference>
<comment type="caution">
    <text evidence="18">The sequence shown here is derived from an EMBL/GenBank/DDBJ whole genome shotgun (WGS) entry which is preliminary data.</text>
</comment>
<feature type="region of interest" description="Disordered" evidence="15">
    <location>
        <begin position="253"/>
        <end position="287"/>
    </location>
</feature>
<dbReference type="GO" id="GO:0016020">
    <property type="term" value="C:membrane"/>
    <property type="evidence" value="ECO:0007669"/>
    <property type="project" value="UniProtKB-SubCell"/>
</dbReference>
<comment type="subcellular location">
    <subcellularLocation>
        <location evidence="2">Membrane</location>
        <topology evidence="2">Single-pass membrane protein</topology>
    </subcellularLocation>
</comment>
<comment type="pathway">
    <text evidence="3">Protein modification; protein ubiquitination.</text>
</comment>
<evidence type="ECO:0000256" key="15">
    <source>
        <dbReference type="SAM" id="MobiDB-lite"/>
    </source>
</evidence>
<evidence type="ECO:0000256" key="10">
    <source>
        <dbReference type="ARBA" id="ARBA00022833"/>
    </source>
</evidence>